<evidence type="ECO:0000313" key="8">
    <source>
        <dbReference type="Proteomes" id="UP000029640"/>
    </source>
</evidence>
<evidence type="ECO:0000256" key="1">
    <source>
        <dbReference type="ARBA" id="ARBA00004370"/>
    </source>
</evidence>
<comment type="caution">
    <text evidence="7">The sequence shown here is derived from an EMBL/GenBank/DDBJ whole genome shotgun (WGS) entry which is preliminary data.</text>
</comment>
<protein>
    <submittedName>
        <fullName evidence="7">Putative sterol desaturase</fullName>
    </submittedName>
</protein>
<organism evidence="7 8">
    <name type="scientific">Pseudohaliea rubra DSM 19751</name>
    <dbReference type="NCBI Taxonomy" id="1265313"/>
    <lineage>
        <taxon>Bacteria</taxon>
        <taxon>Pseudomonadati</taxon>
        <taxon>Pseudomonadota</taxon>
        <taxon>Gammaproteobacteria</taxon>
        <taxon>Cellvibrionales</taxon>
        <taxon>Halieaceae</taxon>
        <taxon>Pseudohaliea</taxon>
    </lineage>
</organism>
<evidence type="ECO:0000256" key="5">
    <source>
        <dbReference type="SAM" id="Phobius"/>
    </source>
</evidence>
<dbReference type="InterPro" id="IPR050307">
    <property type="entry name" value="Sterol_Desaturase_Related"/>
</dbReference>
<proteinExistence type="predicted"/>
<feature type="transmembrane region" description="Helical" evidence="5">
    <location>
        <begin position="6"/>
        <end position="28"/>
    </location>
</feature>
<evidence type="ECO:0000256" key="2">
    <source>
        <dbReference type="ARBA" id="ARBA00022692"/>
    </source>
</evidence>
<comment type="subcellular location">
    <subcellularLocation>
        <location evidence="1">Membrane</location>
    </subcellularLocation>
</comment>
<dbReference type="GO" id="GO:0005506">
    <property type="term" value="F:iron ion binding"/>
    <property type="evidence" value="ECO:0007669"/>
    <property type="project" value="InterPro"/>
</dbReference>
<keyword evidence="8" id="KW-1185">Reference proteome</keyword>
<keyword evidence="2 5" id="KW-0812">Transmembrane</keyword>
<dbReference type="OrthoDB" id="9770329at2"/>
<dbReference type="InterPro" id="IPR006694">
    <property type="entry name" value="Fatty_acid_hydroxylase"/>
</dbReference>
<accession>A0A095VPQ9</accession>
<dbReference type="Pfam" id="PF04116">
    <property type="entry name" value="FA_hydroxylase"/>
    <property type="match status" value="1"/>
</dbReference>
<feature type="transmembrane region" description="Helical" evidence="5">
    <location>
        <begin position="49"/>
        <end position="70"/>
    </location>
</feature>
<reference evidence="7 8" key="1">
    <citation type="journal article" date="2014" name="Genome Announc.">
        <title>Genome Sequence of Gammaproteobacterial Pseudohaliea rubra Type Strain DSM 19751, Isolated from Coastal Seawater of the Mediterranean Sea.</title>
        <authorList>
            <person name="Spring S."/>
            <person name="Fiebig A."/>
            <person name="Riedel T."/>
            <person name="Goker M."/>
            <person name="Klenk H.P."/>
        </authorList>
    </citation>
    <scope>NUCLEOTIDE SEQUENCE [LARGE SCALE GENOMIC DNA]</scope>
    <source>
        <strain evidence="7 8">DSM 19751</strain>
    </source>
</reference>
<dbReference type="eggNOG" id="COG3000">
    <property type="taxonomic scope" value="Bacteria"/>
</dbReference>
<dbReference type="Proteomes" id="UP000029640">
    <property type="component" value="Unassembled WGS sequence"/>
</dbReference>
<dbReference type="GO" id="GO:0016020">
    <property type="term" value="C:membrane"/>
    <property type="evidence" value="ECO:0007669"/>
    <property type="project" value="UniProtKB-SubCell"/>
</dbReference>
<dbReference type="EMBL" id="AUVB01000070">
    <property type="protein sequence ID" value="KGE03073.1"/>
    <property type="molecule type" value="Genomic_DNA"/>
</dbReference>
<feature type="transmembrane region" description="Helical" evidence="5">
    <location>
        <begin position="90"/>
        <end position="107"/>
    </location>
</feature>
<dbReference type="HOGENOM" id="CLU_033631_0_1_6"/>
<name>A0A095VPQ9_9GAMM</name>
<keyword evidence="4 5" id="KW-0472">Membrane</keyword>
<keyword evidence="3 5" id="KW-1133">Transmembrane helix</keyword>
<gene>
    <name evidence="7" type="ORF">HRUBRA_02305</name>
</gene>
<dbReference type="GO" id="GO:0008610">
    <property type="term" value="P:lipid biosynthetic process"/>
    <property type="evidence" value="ECO:0007669"/>
    <property type="project" value="InterPro"/>
</dbReference>
<dbReference type="RefSeq" id="WP_052094348.1">
    <property type="nucleotide sequence ID" value="NZ_KN234750.1"/>
</dbReference>
<sequence>METEIIASSPATAIYTVTFVTFALFMAWEAAAPRRRNGSGLVWRWGNNFSLGLLNWYLIATANTALILWLARWTDVEGIGLLAHLAMPHWAGFLLLLASTQLLSYWLHRAFHQVPWLWPIHAVHHSDTEVDVSTSYRHHPLEPLLTLPISLPIVLLLGPSLEAAAAYRVFAVAASVFSHSNVGLPEPIERILRRFLLTPDFHRTHHSAEQRYTNSNYGSLVPWFDYLFGTARHRPHGEQATMPLGLEYLREPTDSRLDRLLMTPLEVPAAAREAETMADAPAQRT</sequence>
<feature type="domain" description="Fatty acid hydroxylase" evidence="6">
    <location>
        <begin position="93"/>
        <end position="230"/>
    </location>
</feature>
<evidence type="ECO:0000259" key="6">
    <source>
        <dbReference type="Pfam" id="PF04116"/>
    </source>
</evidence>
<evidence type="ECO:0000256" key="3">
    <source>
        <dbReference type="ARBA" id="ARBA00022989"/>
    </source>
</evidence>
<dbReference type="STRING" id="1265313.HRUBRA_02305"/>
<dbReference type="GO" id="GO:0016491">
    <property type="term" value="F:oxidoreductase activity"/>
    <property type="evidence" value="ECO:0007669"/>
    <property type="project" value="InterPro"/>
</dbReference>
<dbReference type="PANTHER" id="PTHR11863">
    <property type="entry name" value="STEROL DESATURASE"/>
    <property type="match status" value="1"/>
</dbReference>
<evidence type="ECO:0000313" key="7">
    <source>
        <dbReference type="EMBL" id="KGE03073.1"/>
    </source>
</evidence>
<dbReference type="AlphaFoldDB" id="A0A095VPQ9"/>
<evidence type="ECO:0000256" key="4">
    <source>
        <dbReference type="ARBA" id="ARBA00023136"/>
    </source>
</evidence>